<comment type="subunit">
    <text evidence="3">Interacts with NAT10. Binds tRNA.</text>
</comment>
<comment type="similarity">
    <text evidence="2">Belongs to the THUMPD1 family.</text>
</comment>
<dbReference type="Pfam" id="PF02926">
    <property type="entry name" value="THUMP"/>
    <property type="match status" value="1"/>
</dbReference>
<reference evidence="8" key="1">
    <citation type="submission" date="2016-05" db="EMBL/GenBank/DDBJ databases">
        <authorList>
            <person name="Lavstsen T."/>
            <person name="Jespersen J.S."/>
        </authorList>
    </citation>
    <scope>NUCLEOTIDE SEQUENCE</scope>
    <source>
        <tissue evidence="8">Brain</tissue>
    </source>
</reference>
<gene>
    <name evidence="8" type="primary">ERI2</name>
</gene>
<sequence length="334" mass="38451">MSAVQNESRKRNKKRYISGHHKRFKRSGELEVGMQGVLITCNNKNQRPCTAEALDLLSEYADQLYGPELQHRSEPTEEQEDDEEDVDDALKKEVAQLKAQRTNEERRFQVLDSGAFNVIFIRTRNIDPNKLVHHILTDLYTTKKKKSRLILRMLPVIGTCRAYQEDIVKYLTMFLVPWFKAPNSTTYKIAFKARNNNQNKREEIIKNVAGVLGNLNHENKVDLMNPELTVIVEVIKAVCCICVVKDYQLYRKYNVYEIVKDDVPKPAVVATKTDAEEKEEHGKRESENVEEKTSENESQEEEEKNKGGDEGEQVEKKADDCEDDEVKKGEDGGN</sequence>
<evidence type="ECO:0000256" key="1">
    <source>
        <dbReference type="ARBA" id="ARBA00053258"/>
    </source>
</evidence>
<dbReference type="InterPro" id="IPR004114">
    <property type="entry name" value="THUMP_dom"/>
</dbReference>
<dbReference type="SMART" id="SM00981">
    <property type="entry name" value="THUMP"/>
    <property type="match status" value="1"/>
</dbReference>
<comment type="function">
    <text evidence="1">Functions as a tRNA-binding adapter to mediate NAT10-dependent tRNA acetylation modifying cytidine to N4-acetylcytidine (ac4C).</text>
</comment>
<dbReference type="CDD" id="cd11717">
    <property type="entry name" value="THUMP_THUMPD1_like"/>
    <property type="match status" value="1"/>
</dbReference>
<dbReference type="EMBL" id="HADW01018943">
    <property type="protein sequence ID" value="SBP20343.1"/>
    <property type="molecule type" value="Transcribed_RNA"/>
</dbReference>
<evidence type="ECO:0000256" key="5">
    <source>
        <dbReference type="PROSITE-ProRule" id="PRU00529"/>
    </source>
</evidence>
<keyword evidence="5" id="KW-0694">RNA-binding</keyword>
<dbReference type="GO" id="GO:0006400">
    <property type="term" value="P:tRNA modification"/>
    <property type="evidence" value="ECO:0007669"/>
    <property type="project" value="InterPro"/>
</dbReference>
<name>A0A1A7XQR3_9TELE</name>
<dbReference type="PANTHER" id="PTHR13452:SF10">
    <property type="entry name" value="THUMP DOMAIN-CONTAINING PROTEIN 1"/>
    <property type="match status" value="1"/>
</dbReference>
<evidence type="ECO:0000313" key="8">
    <source>
        <dbReference type="EMBL" id="SBP20343.1"/>
    </source>
</evidence>
<evidence type="ECO:0000256" key="3">
    <source>
        <dbReference type="ARBA" id="ARBA00065332"/>
    </source>
</evidence>
<evidence type="ECO:0000256" key="6">
    <source>
        <dbReference type="SAM" id="MobiDB-lite"/>
    </source>
</evidence>
<dbReference type="Gene3D" id="3.30.2300.10">
    <property type="entry name" value="THUMP superfamily"/>
    <property type="match status" value="1"/>
</dbReference>
<evidence type="ECO:0000256" key="2">
    <source>
        <dbReference type="ARBA" id="ARBA00060731"/>
    </source>
</evidence>
<reference evidence="8" key="2">
    <citation type="submission" date="2016-06" db="EMBL/GenBank/DDBJ databases">
        <title>The genome of a short-lived fish provides insights into sex chromosome evolution and the genetic control of aging.</title>
        <authorList>
            <person name="Reichwald K."/>
            <person name="Felder M."/>
            <person name="Petzold A."/>
            <person name="Koch P."/>
            <person name="Groth M."/>
            <person name="Platzer M."/>
        </authorList>
    </citation>
    <scope>NUCLEOTIDE SEQUENCE</scope>
    <source>
        <tissue evidence="8">Brain</tissue>
    </source>
</reference>
<dbReference type="SUPFAM" id="SSF143437">
    <property type="entry name" value="THUMP domain-like"/>
    <property type="match status" value="1"/>
</dbReference>
<feature type="domain" description="THUMP" evidence="7">
    <location>
        <begin position="138"/>
        <end position="245"/>
    </location>
</feature>
<accession>A0A1A7XQR3</accession>
<dbReference type="GO" id="GO:0003723">
    <property type="term" value="F:RNA binding"/>
    <property type="evidence" value="ECO:0007669"/>
    <property type="project" value="UniProtKB-UniRule"/>
</dbReference>
<feature type="compositionally biased region" description="Basic and acidic residues" evidence="6">
    <location>
        <begin position="273"/>
        <end position="295"/>
    </location>
</feature>
<dbReference type="FunFam" id="3.30.2300.10:FF:000001">
    <property type="entry name" value="THUMP domain-containing protein 1"/>
    <property type="match status" value="1"/>
</dbReference>
<dbReference type="InterPro" id="IPR040183">
    <property type="entry name" value="THUMPD1-like"/>
</dbReference>
<dbReference type="PROSITE" id="PS51165">
    <property type="entry name" value="THUMP"/>
    <property type="match status" value="1"/>
</dbReference>
<dbReference type="EMBL" id="HADX01007664">
    <property type="protein sequence ID" value="SBP29896.1"/>
    <property type="molecule type" value="Transcribed_RNA"/>
</dbReference>
<feature type="region of interest" description="Disordered" evidence="6">
    <location>
        <begin position="272"/>
        <end position="334"/>
    </location>
</feature>
<evidence type="ECO:0000259" key="7">
    <source>
        <dbReference type="PROSITE" id="PS51165"/>
    </source>
</evidence>
<protein>
    <recommendedName>
        <fullName evidence="4">THUMP domain-containing protein 1</fullName>
    </recommendedName>
</protein>
<evidence type="ECO:0000256" key="4">
    <source>
        <dbReference type="ARBA" id="ARBA00074795"/>
    </source>
</evidence>
<dbReference type="PANTHER" id="PTHR13452">
    <property type="entry name" value="THUMP DOMAIN CONTAINING PROTEIN 1-RELATED"/>
    <property type="match status" value="1"/>
</dbReference>
<dbReference type="AlphaFoldDB" id="A0A1A7XQR3"/>
<feature type="compositionally biased region" description="Basic and acidic residues" evidence="6">
    <location>
        <begin position="303"/>
        <end position="334"/>
    </location>
</feature>
<proteinExistence type="inferred from homology"/>
<organism evidence="8">
    <name type="scientific">Iconisemion striatum</name>
    <dbReference type="NCBI Taxonomy" id="60296"/>
    <lineage>
        <taxon>Eukaryota</taxon>
        <taxon>Metazoa</taxon>
        <taxon>Chordata</taxon>
        <taxon>Craniata</taxon>
        <taxon>Vertebrata</taxon>
        <taxon>Euteleostomi</taxon>
        <taxon>Actinopterygii</taxon>
        <taxon>Neopterygii</taxon>
        <taxon>Teleostei</taxon>
        <taxon>Neoteleostei</taxon>
        <taxon>Acanthomorphata</taxon>
        <taxon>Ovalentaria</taxon>
        <taxon>Atherinomorphae</taxon>
        <taxon>Cyprinodontiformes</taxon>
        <taxon>Nothobranchiidae</taxon>
        <taxon>Iconisemion</taxon>
    </lineage>
</organism>